<sequence length="134" mass="15696">MYNKKFDLDLKYGQEREKRLASILDKDKTKIEVKTERDWWFKTGNIAIEIECNGKPSGVMATKSDYWCHILADGDKDYCRLIFDTKTIKRLAKKYIKTLKNGGDGWRSKFVLVPLAEIFLPKNLSKSMQERIVK</sequence>
<accession>A0A6S4P9U8</accession>
<proteinExistence type="predicted"/>
<evidence type="ECO:0000313" key="2">
    <source>
        <dbReference type="Proteomes" id="UP000504827"/>
    </source>
</evidence>
<name>A0A6S4P9U8_9CAUD</name>
<dbReference type="EMBL" id="AP013542">
    <property type="protein sequence ID" value="BAQ94142.1"/>
    <property type="molecule type" value="Genomic_DNA"/>
</dbReference>
<reference evidence="1 2" key="1">
    <citation type="journal article" date="2013" name="PLoS Genet.">
        <title>Expanding the Marine Virosphere Using Metagenomics.</title>
        <authorList>
            <person name="Mizuno C.M."/>
            <person name="Rodriguez-Valera F."/>
            <person name="Kimes N.E."/>
            <person name="Ghai R."/>
        </authorList>
    </citation>
    <scope>NUCLEOTIDE SEQUENCE [LARGE SCALE GENOMIC DNA]</scope>
    <source>
        <strain evidence="1">UvMED-CGR-U-MedDCM-OCT-S35-C6</strain>
    </source>
</reference>
<organism evidence="1 2">
    <name type="scientific">uncultured phage_MedDCM-OCT-S35-C6</name>
    <dbReference type="NCBI Taxonomy" id="2741075"/>
    <lineage>
        <taxon>Viruses</taxon>
        <taxon>Duplodnaviria</taxon>
        <taxon>Heunggongvirae</taxon>
        <taxon>Uroviricota</taxon>
        <taxon>Caudoviricetes</taxon>
        <taxon>Autographivirales</taxon>
        <taxon>Pelagivirus</taxon>
        <taxon>Pelagivirus S35C6</taxon>
    </lineage>
</organism>
<dbReference type="KEGG" id="vg:55412459"/>
<evidence type="ECO:0000313" key="1">
    <source>
        <dbReference type="EMBL" id="BAQ94142.1"/>
    </source>
</evidence>
<protein>
    <submittedName>
        <fullName evidence="1">Uncharacterized protein</fullName>
    </submittedName>
</protein>
<dbReference type="Proteomes" id="UP000504827">
    <property type="component" value="Segment"/>
</dbReference>
<dbReference type="RefSeq" id="YP_010761229.1">
    <property type="nucleotide sequence ID" value="NC_047702.1"/>
</dbReference>
<dbReference type="GeneID" id="55412459"/>
<keyword evidence="2" id="KW-1185">Reference proteome</keyword>